<feature type="region of interest" description="Disordered" evidence="5">
    <location>
        <begin position="316"/>
        <end position="382"/>
    </location>
</feature>
<dbReference type="PANTHER" id="PTHR15818:SF2">
    <property type="entry name" value="G-PATCH DOMAIN AND KOW MOTIFS-CONTAINING PROTEIN"/>
    <property type="match status" value="1"/>
</dbReference>
<accession>A0ABM1F2P9</accession>
<proteinExistence type="inferred from homology"/>
<sequence length="486" mass="54630">MCENVKQTTASNFTSFGFNKKINNKVVKGKVLHDEDQRKDDTELDYVTSVEESKVHSTKGDKLEPGELVIPLIRTNNWRQRLDGGLNGAAPQKQEQQLDDLSAQAVKELLKEAKQLNEGWDERTEGAADIAAIPLLMKNKVPEGFETDDRLDVSIRPESAAPADYDQVPIEEYGKAMLRGMGWKPGEGIGKGNKQVVPPVEAVLRPKGMGLGADRRMIEKSLNTKPKKRKPGDAAVADDDDVLRKGCCVVVTKGVHQDLYGKYGHVEGVDEDNARFVVRLALGSQVITISQFQVKVVGQKDYDKYSKYINKRRRYKEAKEAERLRKPQEEEVKGHGERSSSRHGSDDAQGSRSSSNGDAGSQKRKHDDRDRKEASHSRSRNPSWLHPQIRVRFIDKQYQKGKFYNTKHIERISDVRQSMVETVVPRHESAHVLVVSGKYKGKIGAVLSRDKSRSEATVQFLLERDCVKALDYDAISEYVGETSDLY</sequence>
<dbReference type="InterPro" id="IPR005824">
    <property type="entry name" value="KOW"/>
</dbReference>
<keyword evidence="3" id="KW-0677">Repeat</keyword>
<feature type="domain" description="G-patch" evidence="6">
    <location>
        <begin position="170"/>
        <end position="216"/>
    </location>
</feature>
<evidence type="ECO:0000256" key="2">
    <source>
        <dbReference type="ARBA" id="ARBA00010966"/>
    </source>
</evidence>
<feature type="compositionally biased region" description="Basic and acidic residues" evidence="5">
    <location>
        <begin position="317"/>
        <end position="346"/>
    </location>
</feature>
<dbReference type="RefSeq" id="XP_014678720.1">
    <property type="nucleotide sequence ID" value="XM_014823234.1"/>
</dbReference>
<evidence type="ECO:0000256" key="1">
    <source>
        <dbReference type="ARBA" id="ARBA00004123"/>
    </source>
</evidence>
<dbReference type="SMART" id="SM00739">
    <property type="entry name" value="KOW"/>
    <property type="match status" value="2"/>
</dbReference>
<dbReference type="GeneID" id="106818535"/>
<dbReference type="InterPro" id="IPR041994">
    <property type="entry name" value="GPKOW_KOW2"/>
</dbReference>
<feature type="compositionally biased region" description="Polar residues" evidence="5">
    <location>
        <begin position="348"/>
        <end position="359"/>
    </location>
</feature>
<comment type="similarity">
    <text evidence="2">Belongs to the MOS2 family.</text>
</comment>
<dbReference type="SMART" id="SM00443">
    <property type="entry name" value="G_patch"/>
    <property type="match status" value="1"/>
</dbReference>
<evidence type="ECO:0000256" key="3">
    <source>
        <dbReference type="ARBA" id="ARBA00022737"/>
    </source>
</evidence>
<evidence type="ECO:0000259" key="6">
    <source>
        <dbReference type="PROSITE" id="PS50174"/>
    </source>
</evidence>
<dbReference type="CDD" id="cd13152">
    <property type="entry name" value="KOW_GPKOW_A"/>
    <property type="match status" value="1"/>
</dbReference>
<evidence type="ECO:0000256" key="5">
    <source>
        <dbReference type="SAM" id="MobiDB-lite"/>
    </source>
</evidence>
<keyword evidence="4" id="KW-0539">Nucleus</keyword>
<dbReference type="InterPro" id="IPR026822">
    <property type="entry name" value="Spp2/MOS2_G-patch"/>
</dbReference>
<dbReference type="InterPro" id="IPR045166">
    <property type="entry name" value="Spp2-like"/>
</dbReference>
<organism evidence="7 8">
    <name type="scientific">Priapulus caudatus</name>
    <name type="common">Priapulid worm</name>
    <dbReference type="NCBI Taxonomy" id="37621"/>
    <lineage>
        <taxon>Eukaryota</taxon>
        <taxon>Metazoa</taxon>
        <taxon>Ecdysozoa</taxon>
        <taxon>Scalidophora</taxon>
        <taxon>Priapulida</taxon>
        <taxon>Priapulimorpha</taxon>
        <taxon>Priapulimorphida</taxon>
        <taxon>Priapulidae</taxon>
        <taxon>Priapulus</taxon>
    </lineage>
</organism>
<dbReference type="PANTHER" id="PTHR15818">
    <property type="entry name" value="G PATCH AND KOW-CONTAINING"/>
    <property type="match status" value="1"/>
</dbReference>
<dbReference type="Proteomes" id="UP000695022">
    <property type="component" value="Unplaced"/>
</dbReference>
<dbReference type="CDD" id="cd13153">
    <property type="entry name" value="KOW_GPKOW_B"/>
    <property type="match status" value="1"/>
</dbReference>
<protein>
    <submittedName>
        <fullName evidence="8">G patch domain and KOW motifs-containing protein-like</fullName>
    </submittedName>
</protein>
<gene>
    <name evidence="8" type="primary">LOC106818535</name>
</gene>
<dbReference type="InterPro" id="IPR000467">
    <property type="entry name" value="G_patch_dom"/>
</dbReference>
<feature type="compositionally biased region" description="Basic and acidic residues" evidence="5">
    <location>
        <begin position="365"/>
        <end position="376"/>
    </location>
</feature>
<evidence type="ECO:0000313" key="8">
    <source>
        <dbReference type="RefSeq" id="XP_014678720.1"/>
    </source>
</evidence>
<name>A0ABM1F2P9_PRICU</name>
<keyword evidence="7" id="KW-1185">Reference proteome</keyword>
<evidence type="ECO:0000313" key="7">
    <source>
        <dbReference type="Proteomes" id="UP000695022"/>
    </source>
</evidence>
<evidence type="ECO:0000256" key="4">
    <source>
        <dbReference type="ARBA" id="ARBA00023242"/>
    </source>
</evidence>
<dbReference type="InterPro" id="IPR041993">
    <property type="entry name" value="GPKOW_KOW1"/>
</dbReference>
<dbReference type="Pfam" id="PF25088">
    <property type="entry name" value="GPKOW_C"/>
    <property type="match status" value="1"/>
</dbReference>
<comment type="subcellular location">
    <subcellularLocation>
        <location evidence="1">Nucleus</location>
    </subcellularLocation>
</comment>
<dbReference type="Pfam" id="PF12656">
    <property type="entry name" value="G-patch_2"/>
    <property type="match status" value="1"/>
</dbReference>
<reference evidence="8" key="1">
    <citation type="submission" date="2025-08" db="UniProtKB">
        <authorList>
            <consortium name="RefSeq"/>
        </authorList>
    </citation>
    <scope>IDENTIFICATION</scope>
</reference>
<dbReference type="PROSITE" id="PS50174">
    <property type="entry name" value="G_PATCH"/>
    <property type="match status" value="1"/>
</dbReference>